<organism evidence="1 2">
    <name type="scientific">Thioalbus denitrificans</name>
    <dbReference type="NCBI Taxonomy" id="547122"/>
    <lineage>
        <taxon>Bacteria</taxon>
        <taxon>Pseudomonadati</taxon>
        <taxon>Pseudomonadota</taxon>
        <taxon>Gammaproteobacteria</taxon>
        <taxon>Chromatiales</taxon>
        <taxon>Ectothiorhodospiraceae</taxon>
        <taxon>Thioalbus</taxon>
    </lineage>
</organism>
<accession>A0A369CB46</accession>
<gene>
    <name evidence="1" type="ORF">DFQ59_103218</name>
</gene>
<sequence>MNAAGKGEPWDDLAEDARLRLLEEYGHWLDALPPTCSLEEKNARFAAWLAARGVAWTPPALRPGKAEGR</sequence>
<dbReference type="RefSeq" id="WP_114279430.1">
    <property type="nucleotide sequence ID" value="NZ_QPJY01000003.1"/>
</dbReference>
<protein>
    <submittedName>
        <fullName evidence="1">Uncharacterized protein</fullName>
    </submittedName>
</protein>
<evidence type="ECO:0000313" key="2">
    <source>
        <dbReference type="Proteomes" id="UP000252707"/>
    </source>
</evidence>
<evidence type="ECO:0000313" key="1">
    <source>
        <dbReference type="EMBL" id="RCX31252.1"/>
    </source>
</evidence>
<keyword evidence="2" id="KW-1185">Reference proteome</keyword>
<dbReference type="OrthoDB" id="5772137at2"/>
<name>A0A369CB46_9GAMM</name>
<dbReference type="AlphaFoldDB" id="A0A369CB46"/>
<proteinExistence type="predicted"/>
<reference evidence="1 2" key="1">
    <citation type="submission" date="2018-07" db="EMBL/GenBank/DDBJ databases">
        <title>Genomic Encyclopedia of Type Strains, Phase IV (KMG-IV): sequencing the most valuable type-strain genomes for metagenomic binning, comparative biology and taxonomic classification.</title>
        <authorList>
            <person name="Goeker M."/>
        </authorList>
    </citation>
    <scope>NUCLEOTIDE SEQUENCE [LARGE SCALE GENOMIC DNA]</scope>
    <source>
        <strain evidence="1 2">DSM 26407</strain>
    </source>
</reference>
<dbReference type="Proteomes" id="UP000252707">
    <property type="component" value="Unassembled WGS sequence"/>
</dbReference>
<comment type="caution">
    <text evidence="1">The sequence shown here is derived from an EMBL/GenBank/DDBJ whole genome shotgun (WGS) entry which is preliminary data.</text>
</comment>
<dbReference type="EMBL" id="QPJY01000003">
    <property type="protein sequence ID" value="RCX31252.1"/>
    <property type="molecule type" value="Genomic_DNA"/>
</dbReference>